<dbReference type="InParanoid" id="A0A1B7N547"/>
<reference evidence="1 2" key="1">
    <citation type="submission" date="2016-06" db="EMBL/GenBank/DDBJ databases">
        <title>Comparative genomics of the ectomycorrhizal sister species Rhizopogon vinicolor and Rhizopogon vesiculosus (Basidiomycota: Boletales) reveals a divergence of the mating type B locus.</title>
        <authorList>
            <consortium name="DOE Joint Genome Institute"/>
            <person name="Mujic A.B."/>
            <person name="Kuo A."/>
            <person name="Tritt A."/>
            <person name="Lipzen A."/>
            <person name="Chen C."/>
            <person name="Johnson J."/>
            <person name="Sharma A."/>
            <person name="Barry K."/>
            <person name="Grigoriev I.V."/>
            <person name="Spatafora J.W."/>
        </authorList>
    </citation>
    <scope>NUCLEOTIDE SEQUENCE [LARGE SCALE GENOMIC DNA]</scope>
    <source>
        <strain evidence="1 2">AM-OR11-026</strain>
    </source>
</reference>
<dbReference type="Pfam" id="PF13242">
    <property type="entry name" value="Hydrolase_like"/>
    <property type="match status" value="1"/>
</dbReference>
<dbReference type="FunCoup" id="A0A1B7N547">
    <property type="interactions" value="239"/>
</dbReference>
<dbReference type="EMBL" id="KV448229">
    <property type="protein sequence ID" value="OAX39970.1"/>
    <property type="molecule type" value="Genomic_DNA"/>
</dbReference>
<dbReference type="InterPro" id="IPR050324">
    <property type="entry name" value="CDP-alcohol_PTase-I"/>
</dbReference>
<dbReference type="InterPro" id="IPR023214">
    <property type="entry name" value="HAD_sf"/>
</dbReference>
<accession>A0A1B7N547</accession>
<dbReference type="PANTHER" id="PTHR14269:SF4">
    <property type="entry name" value="CAT EYE SYNDROME CRITICAL REGION PROTEIN 5"/>
    <property type="match status" value="1"/>
</dbReference>
<organism evidence="1 2">
    <name type="scientific">Rhizopogon vinicolor AM-OR11-026</name>
    <dbReference type="NCBI Taxonomy" id="1314800"/>
    <lineage>
        <taxon>Eukaryota</taxon>
        <taxon>Fungi</taxon>
        <taxon>Dikarya</taxon>
        <taxon>Basidiomycota</taxon>
        <taxon>Agaricomycotina</taxon>
        <taxon>Agaricomycetes</taxon>
        <taxon>Agaricomycetidae</taxon>
        <taxon>Boletales</taxon>
        <taxon>Suillineae</taxon>
        <taxon>Rhizopogonaceae</taxon>
        <taxon>Rhizopogon</taxon>
    </lineage>
</organism>
<sequence>MACDRQSSLKLPSYSKQSEIVPWQVSGMIHRNIDVIRCCSFLNHGKTVTAKQIGTRYLTGSGNAALPSRLAFAFDIDGVLIRGKNALPAAKEALSMLDGNNKFGLKIPFILLTNGGGVGEEERCRKLSSQLGVQIHPEQFIQAHTVLKSVVNKYADQPVLVLGGKGDTLRTVAEGYGFQQVYTTLDILAWNASIWPFHDLTQQERASVKTTDFSKIPFSAIFVFHDPRNWALDIQIMCDVIQSRGVIGSYRESNHMRKPVDLVFCNPDLIWQSDFEAPRMGQGAFKIAFQAVFQALTGSTYPHTQFGKPTEATYKFAEMMLKRHLPGVSTPSLYMIGDNPESDIAGANAAGWKSILVRSGVYDSRHGPPSHQPTHEAEDVAEAVYWALEQEMRS</sequence>
<evidence type="ECO:0000313" key="1">
    <source>
        <dbReference type="EMBL" id="OAX39970.1"/>
    </source>
</evidence>
<evidence type="ECO:0000313" key="2">
    <source>
        <dbReference type="Proteomes" id="UP000092154"/>
    </source>
</evidence>
<dbReference type="GO" id="GO:0016787">
    <property type="term" value="F:hydrolase activity"/>
    <property type="evidence" value="ECO:0007669"/>
    <property type="project" value="UniProtKB-KW"/>
</dbReference>
<gene>
    <name evidence="1" type="ORF">K503DRAFT_849240</name>
</gene>
<dbReference type="GO" id="GO:0005739">
    <property type="term" value="C:mitochondrion"/>
    <property type="evidence" value="ECO:0007669"/>
    <property type="project" value="TreeGrafter"/>
</dbReference>
<keyword evidence="2" id="KW-1185">Reference proteome</keyword>
<dbReference type="InterPro" id="IPR006357">
    <property type="entry name" value="HAD-SF_hydro_IIA"/>
</dbReference>
<dbReference type="NCBIfam" id="TIGR01460">
    <property type="entry name" value="HAD-SF-IIA"/>
    <property type="match status" value="1"/>
</dbReference>
<protein>
    <submittedName>
        <fullName evidence="1">HAD-superfamily hydrolase</fullName>
    </submittedName>
</protein>
<dbReference type="NCBIfam" id="TIGR01456">
    <property type="entry name" value="CECR5"/>
    <property type="match status" value="1"/>
</dbReference>
<dbReference type="Pfam" id="PF13344">
    <property type="entry name" value="Hydrolase_6"/>
    <property type="match status" value="1"/>
</dbReference>
<dbReference type="AlphaFoldDB" id="A0A1B7N547"/>
<dbReference type="STRING" id="1314800.A0A1B7N547"/>
<dbReference type="Proteomes" id="UP000092154">
    <property type="component" value="Unassembled WGS sequence"/>
</dbReference>
<dbReference type="PANTHER" id="PTHR14269">
    <property type="entry name" value="CDP-DIACYLGLYCEROL--GLYCEROL-3-PHOSPHATE 3-PHOSPHATIDYLTRANSFERASE-RELATED"/>
    <property type="match status" value="1"/>
</dbReference>
<dbReference type="SUPFAM" id="SSF56784">
    <property type="entry name" value="HAD-like"/>
    <property type="match status" value="1"/>
</dbReference>
<dbReference type="InterPro" id="IPR006353">
    <property type="entry name" value="HAD-SF_hydro_IIA_CECR5"/>
</dbReference>
<dbReference type="InterPro" id="IPR036412">
    <property type="entry name" value="HAD-like_sf"/>
</dbReference>
<name>A0A1B7N547_9AGAM</name>
<proteinExistence type="predicted"/>
<dbReference type="GO" id="GO:0046474">
    <property type="term" value="P:glycerophospholipid biosynthetic process"/>
    <property type="evidence" value="ECO:0007669"/>
    <property type="project" value="TreeGrafter"/>
</dbReference>
<dbReference type="Gene3D" id="3.40.50.1000">
    <property type="entry name" value="HAD superfamily/HAD-like"/>
    <property type="match status" value="2"/>
</dbReference>
<dbReference type="OrthoDB" id="10251048at2759"/>
<keyword evidence="1" id="KW-0378">Hydrolase</keyword>